<name>A0A0E9RTP4_ANGAN</name>
<protein>
    <submittedName>
        <fullName evidence="1">Uncharacterized protein</fullName>
    </submittedName>
</protein>
<dbReference type="AlphaFoldDB" id="A0A0E9RTP4"/>
<proteinExistence type="predicted"/>
<reference evidence="1" key="2">
    <citation type="journal article" date="2015" name="Fish Shellfish Immunol.">
        <title>Early steps in the European eel (Anguilla anguilla)-Vibrio vulnificus interaction in the gills: Role of the RtxA13 toxin.</title>
        <authorList>
            <person name="Callol A."/>
            <person name="Pajuelo D."/>
            <person name="Ebbesson L."/>
            <person name="Teles M."/>
            <person name="MacKenzie S."/>
            <person name="Amaro C."/>
        </authorList>
    </citation>
    <scope>NUCLEOTIDE SEQUENCE</scope>
</reference>
<evidence type="ECO:0000313" key="1">
    <source>
        <dbReference type="EMBL" id="JAH31663.1"/>
    </source>
</evidence>
<dbReference type="EMBL" id="GBXM01076914">
    <property type="protein sequence ID" value="JAH31663.1"/>
    <property type="molecule type" value="Transcribed_RNA"/>
</dbReference>
<reference evidence="1" key="1">
    <citation type="submission" date="2014-11" db="EMBL/GenBank/DDBJ databases">
        <authorList>
            <person name="Amaro Gonzalez C."/>
        </authorList>
    </citation>
    <scope>NUCLEOTIDE SEQUENCE</scope>
</reference>
<accession>A0A0E9RTP4</accession>
<organism evidence="1">
    <name type="scientific">Anguilla anguilla</name>
    <name type="common">European freshwater eel</name>
    <name type="synonym">Muraena anguilla</name>
    <dbReference type="NCBI Taxonomy" id="7936"/>
    <lineage>
        <taxon>Eukaryota</taxon>
        <taxon>Metazoa</taxon>
        <taxon>Chordata</taxon>
        <taxon>Craniata</taxon>
        <taxon>Vertebrata</taxon>
        <taxon>Euteleostomi</taxon>
        <taxon>Actinopterygii</taxon>
        <taxon>Neopterygii</taxon>
        <taxon>Teleostei</taxon>
        <taxon>Anguilliformes</taxon>
        <taxon>Anguillidae</taxon>
        <taxon>Anguilla</taxon>
    </lineage>
</organism>
<sequence length="76" mass="8640">MAVLLLHCDRLALSQVWLYQDLPEEGNFIHHSYFIIGNPNNFAQMVLYLGMRHKSQIAKVTHANANHRASHGGIVM</sequence>